<organism evidence="1 2">
    <name type="scientific">Botryotinia fuckeliana (strain T4)</name>
    <name type="common">Noble rot fungus</name>
    <name type="synonym">Botrytis cinerea</name>
    <dbReference type="NCBI Taxonomy" id="999810"/>
    <lineage>
        <taxon>Eukaryota</taxon>
        <taxon>Fungi</taxon>
        <taxon>Dikarya</taxon>
        <taxon>Ascomycota</taxon>
        <taxon>Pezizomycotina</taxon>
        <taxon>Leotiomycetes</taxon>
        <taxon>Helotiales</taxon>
        <taxon>Sclerotiniaceae</taxon>
        <taxon>Botrytis</taxon>
    </lineage>
</organism>
<name>G2XRY9_BOTF4</name>
<accession>G2XRY9</accession>
<evidence type="ECO:0000313" key="2">
    <source>
        <dbReference type="Proteomes" id="UP000008177"/>
    </source>
</evidence>
<protein>
    <submittedName>
        <fullName evidence="1">Uncharacterized protein</fullName>
    </submittedName>
</protein>
<dbReference type="HOGENOM" id="CLU_3159866_0_0_1"/>
<dbReference type="EMBL" id="FQ790259">
    <property type="protein sequence ID" value="CCD33735.1"/>
    <property type="molecule type" value="Genomic_DNA"/>
</dbReference>
<proteinExistence type="predicted"/>
<dbReference type="Proteomes" id="UP000008177">
    <property type="component" value="Unplaced contigs"/>
</dbReference>
<reference evidence="2" key="1">
    <citation type="journal article" date="2011" name="PLoS Genet.">
        <title>Genomic analysis of the necrotrophic fungal pathogens Sclerotinia sclerotiorum and Botrytis cinerea.</title>
        <authorList>
            <person name="Amselem J."/>
            <person name="Cuomo C.A."/>
            <person name="van Kan J.A."/>
            <person name="Viaud M."/>
            <person name="Benito E.P."/>
            <person name="Couloux A."/>
            <person name="Coutinho P.M."/>
            <person name="de Vries R.P."/>
            <person name="Dyer P.S."/>
            <person name="Fillinger S."/>
            <person name="Fournier E."/>
            <person name="Gout L."/>
            <person name="Hahn M."/>
            <person name="Kohn L."/>
            <person name="Lapalu N."/>
            <person name="Plummer K.M."/>
            <person name="Pradier J.M."/>
            <person name="Quevillon E."/>
            <person name="Sharon A."/>
            <person name="Simon A."/>
            <person name="ten Have A."/>
            <person name="Tudzynski B."/>
            <person name="Tudzynski P."/>
            <person name="Wincker P."/>
            <person name="Andrew M."/>
            <person name="Anthouard V."/>
            <person name="Beever R.E."/>
            <person name="Beffa R."/>
            <person name="Benoit I."/>
            <person name="Bouzid O."/>
            <person name="Brault B."/>
            <person name="Chen Z."/>
            <person name="Choquer M."/>
            <person name="Collemare J."/>
            <person name="Cotton P."/>
            <person name="Danchin E.G."/>
            <person name="Da Silva C."/>
            <person name="Gautier A."/>
            <person name="Giraud C."/>
            <person name="Giraud T."/>
            <person name="Gonzalez C."/>
            <person name="Grossetete S."/>
            <person name="Guldener U."/>
            <person name="Henrissat B."/>
            <person name="Howlett B.J."/>
            <person name="Kodira C."/>
            <person name="Kretschmer M."/>
            <person name="Lappartient A."/>
            <person name="Leroch M."/>
            <person name="Levis C."/>
            <person name="Mauceli E."/>
            <person name="Neuveglise C."/>
            <person name="Oeser B."/>
            <person name="Pearson M."/>
            <person name="Poulain J."/>
            <person name="Poussereau N."/>
            <person name="Quesneville H."/>
            <person name="Rascle C."/>
            <person name="Schumacher J."/>
            <person name="Segurens B."/>
            <person name="Sexton A."/>
            <person name="Silva E."/>
            <person name="Sirven C."/>
            <person name="Soanes D.M."/>
            <person name="Talbot N.J."/>
            <person name="Templeton M."/>
            <person name="Yandava C."/>
            <person name="Yarden O."/>
            <person name="Zeng Q."/>
            <person name="Rollins J.A."/>
            <person name="Lebrun M.H."/>
            <person name="Dickman M."/>
        </authorList>
    </citation>
    <scope>NUCLEOTIDE SEQUENCE [LARGE SCALE GENOMIC DNA]</scope>
    <source>
        <strain evidence="2">T4</strain>
    </source>
</reference>
<dbReference type="InParanoid" id="G2XRY9"/>
<evidence type="ECO:0000313" key="1">
    <source>
        <dbReference type="EMBL" id="CCD33735.1"/>
    </source>
</evidence>
<dbReference type="AlphaFoldDB" id="G2XRY9"/>
<gene>
    <name evidence="1" type="ORF">BofuT4_uP065470.1</name>
</gene>
<sequence>MCQSSLMASWIRLIRVKDRSSQFRDRGARNYGAVATPKLDAPSTEPRW</sequence>